<dbReference type="PROSITE" id="PS00716">
    <property type="entry name" value="SIGMA70_2"/>
    <property type="match status" value="1"/>
</dbReference>
<dbReference type="Gene3D" id="1.20.120.1810">
    <property type="match status" value="1"/>
</dbReference>
<dbReference type="PANTHER" id="PTHR30603">
    <property type="entry name" value="RNA POLYMERASE SIGMA FACTOR RPO"/>
    <property type="match status" value="1"/>
</dbReference>
<comment type="caution">
    <text evidence="6">The sequence shown here is derived from an EMBL/GenBank/DDBJ whole genome shotgun (WGS) entry which is preliminary data.</text>
</comment>
<evidence type="ECO:0000313" key="7">
    <source>
        <dbReference type="Proteomes" id="UP000013988"/>
    </source>
</evidence>
<dbReference type="InterPro" id="IPR013324">
    <property type="entry name" value="RNA_pol_sigma_r3/r4-like"/>
</dbReference>
<dbReference type="OrthoDB" id="1779676at2"/>
<dbReference type="PATRIC" id="fig|1202534.3.peg.2092"/>
<feature type="domain" description="RNA polymerase sigma-70" evidence="5">
    <location>
        <begin position="225"/>
        <end position="251"/>
    </location>
</feature>
<dbReference type="Pfam" id="PF04542">
    <property type="entry name" value="Sigma70_r2"/>
    <property type="match status" value="1"/>
</dbReference>
<dbReference type="Gene3D" id="1.10.10.10">
    <property type="entry name" value="Winged helix-like DNA-binding domain superfamily/Winged helix DNA-binding domain"/>
    <property type="match status" value="1"/>
</dbReference>
<reference evidence="6 7" key="1">
    <citation type="submission" date="2013-03" db="EMBL/GenBank/DDBJ databases">
        <title>Whole genome shotgun sequencing of Clostridium sartagoforme AAU1.</title>
        <authorList>
            <person name="Joshi C.G."/>
            <person name="Duggirala S.M."/>
            <person name="Nathani N.M."/>
            <person name="Bhatt V.D."/>
            <person name="Patel A.K."/>
            <person name="Pandya P.R."/>
            <person name="KaPatel J.A."/>
        </authorList>
    </citation>
    <scope>NUCLEOTIDE SEQUENCE [LARGE SCALE GENOMIC DNA]</scope>
    <source>
        <strain evidence="6 7">AAU1</strain>
    </source>
</reference>
<keyword evidence="2" id="KW-0731">Sigma factor</keyword>
<dbReference type="InterPro" id="IPR007630">
    <property type="entry name" value="RNA_pol_sigma70_r4"/>
</dbReference>
<dbReference type="EMBL" id="ASRV01000127">
    <property type="protein sequence ID" value="EOR25309.1"/>
    <property type="molecule type" value="Genomic_DNA"/>
</dbReference>
<evidence type="ECO:0000256" key="4">
    <source>
        <dbReference type="ARBA" id="ARBA00023163"/>
    </source>
</evidence>
<dbReference type="GO" id="GO:0016987">
    <property type="term" value="F:sigma factor activity"/>
    <property type="evidence" value="ECO:0007669"/>
    <property type="project" value="UniProtKB-KW"/>
</dbReference>
<evidence type="ECO:0000256" key="3">
    <source>
        <dbReference type="ARBA" id="ARBA00023125"/>
    </source>
</evidence>
<evidence type="ECO:0000256" key="1">
    <source>
        <dbReference type="ARBA" id="ARBA00023015"/>
    </source>
</evidence>
<evidence type="ECO:0000259" key="5">
    <source>
        <dbReference type="PROSITE" id="PS00716"/>
    </source>
</evidence>
<dbReference type="Pfam" id="PF04545">
    <property type="entry name" value="Sigma70_r4"/>
    <property type="match status" value="1"/>
</dbReference>
<keyword evidence="1" id="KW-0805">Transcription regulation</keyword>
<dbReference type="SUPFAM" id="SSF88946">
    <property type="entry name" value="Sigma2 domain of RNA polymerase sigma factors"/>
    <property type="match status" value="1"/>
</dbReference>
<dbReference type="AlphaFoldDB" id="R9C7G8"/>
<organism evidence="6 7">
    <name type="scientific">Clostridium sartagoforme AAU1</name>
    <dbReference type="NCBI Taxonomy" id="1202534"/>
    <lineage>
        <taxon>Bacteria</taxon>
        <taxon>Bacillati</taxon>
        <taxon>Bacillota</taxon>
        <taxon>Clostridia</taxon>
        <taxon>Eubacteriales</taxon>
        <taxon>Clostridiaceae</taxon>
        <taxon>Clostridium</taxon>
    </lineage>
</organism>
<keyword evidence="3" id="KW-0238">DNA-binding</keyword>
<dbReference type="InterPro" id="IPR007627">
    <property type="entry name" value="RNA_pol_sigma70_r2"/>
</dbReference>
<protein>
    <submittedName>
        <fullName evidence="6">RNA polymerase sigma-32 subunit RpoH</fullName>
    </submittedName>
</protein>
<dbReference type="InterPro" id="IPR000943">
    <property type="entry name" value="RNA_pol_sigma70"/>
</dbReference>
<sequence>MTNEELVQEYQNGNHQALDDLINQNNGLVYYFANKYLPICPKATMDMEDLLQEGWMGFVDAAQKYDPNKPLEKEEAEPICLEDEEENKAVMFSSYAGRAIQNNILRAINRSIPRKKKSDTYSEPIMVNSVNAFLPGSDDTTLEELLPDEGSMESFKDIEEDFDNKLLRKDLIQMLDSVFGGEFQFNGIDFKGVDNINSLFHKVRDGITAKEVLLLHYGLFGKEMSFKEIGKQVGLTGSRIEQIEFAGIKRIRKSEQGKDFMTKYEVDYVDELLFRKQMINKYSSPEKVVDRIESIDNLLKQYI</sequence>
<dbReference type="PRINTS" id="PR00046">
    <property type="entry name" value="SIGMA70FCT"/>
</dbReference>
<dbReference type="SUPFAM" id="SSF88659">
    <property type="entry name" value="Sigma3 and sigma4 domains of RNA polymerase sigma factors"/>
    <property type="match status" value="1"/>
</dbReference>
<name>R9C7G8_9CLOT</name>
<accession>R9C7G8</accession>
<keyword evidence="7" id="KW-1185">Reference proteome</keyword>
<proteinExistence type="predicted"/>
<dbReference type="InterPro" id="IPR036388">
    <property type="entry name" value="WH-like_DNA-bd_sf"/>
</dbReference>
<evidence type="ECO:0000313" key="6">
    <source>
        <dbReference type="EMBL" id="EOR25309.1"/>
    </source>
</evidence>
<dbReference type="InterPro" id="IPR013325">
    <property type="entry name" value="RNA_pol_sigma_r2"/>
</dbReference>
<evidence type="ECO:0000256" key="2">
    <source>
        <dbReference type="ARBA" id="ARBA00023082"/>
    </source>
</evidence>
<dbReference type="InterPro" id="IPR050239">
    <property type="entry name" value="Sigma-70_RNA_pol_init_factors"/>
</dbReference>
<dbReference type="Proteomes" id="UP000013988">
    <property type="component" value="Unassembled WGS sequence"/>
</dbReference>
<dbReference type="GO" id="GO:0006352">
    <property type="term" value="P:DNA-templated transcription initiation"/>
    <property type="evidence" value="ECO:0007669"/>
    <property type="project" value="InterPro"/>
</dbReference>
<dbReference type="PANTHER" id="PTHR30603:SF47">
    <property type="entry name" value="RNA POLYMERASE SIGMA FACTOR SIGD, CHLOROPLASTIC"/>
    <property type="match status" value="1"/>
</dbReference>
<dbReference type="GO" id="GO:0003677">
    <property type="term" value="F:DNA binding"/>
    <property type="evidence" value="ECO:0007669"/>
    <property type="project" value="UniProtKB-KW"/>
</dbReference>
<gene>
    <name evidence="6" type="ORF">A500_10545</name>
</gene>
<keyword evidence="4" id="KW-0804">Transcription</keyword>
<dbReference type="RefSeq" id="WP_016207455.1">
    <property type="nucleotide sequence ID" value="NZ_ASRV01000127.1"/>
</dbReference>